<gene>
    <name evidence="1" type="ORF">BRAN1462_LOCUS37131</name>
</gene>
<dbReference type="EMBL" id="HBGW01058415">
    <property type="protein sequence ID" value="CAD9598581.1"/>
    <property type="molecule type" value="Transcribed_RNA"/>
</dbReference>
<protein>
    <submittedName>
        <fullName evidence="1">Uncharacterized protein</fullName>
    </submittedName>
</protein>
<sequence>MLVGIESSAPLKEDVFGAQHATDGKSKEISAFGKRKWRDYRKGGQEVPAELGGARVTFNAGTFQRLVQVCDAANLSKPSDGTSLSQESEQRLFKSLLVAPDKDISDILEDQLGVTRVQGIASASAYSIVRSIPLCDLSSSQFSSQ</sequence>
<accession>A0A7S2PGM2</accession>
<reference evidence="1" key="1">
    <citation type="submission" date="2021-01" db="EMBL/GenBank/DDBJ databases">
        <authorList>
            <person name="Corre E."/>
            <person name="Pelletier E."/>
            <person name="Niang G."/>
            <person name="Scheremetjew M."/>
            <person name="Finn R."/>
            <person name="Kale V."/>
            <person name="Holt S."/>
            <person name="Cochrane G."/>
            <person name="Meng A."/>
            <person name="Brown T."/>
            <person name="Cohen L."/>
        </authorList>
    </citation>
    <scope>NUCLEOTIDE SEQUENCE</scope>
    <source>
        <strain evidence="1">RCC3387</strain>
    </source>
</reference>
<proteinExistence type="predicted"/>
<organism evidence="1">
    <name type="scientific">Zooxanthella nutricula</name>
    <dbReference type="NCBI Taxonomy" id="1333877"/>
    <lineage>
        <taxon>Eukaryota</taxon>
        <taxon>Sar</taxon>
        <taxon>Alveolata</taxon>
        <taxon>Dinophyceae</taxon>
        <taxon>Peridiniales</taxon>
        <taxon>Peridiniales incertae sedis</taxon>
        <taxon>Zooxanthella</taxon>
    </lineage>
</organism>
<evidence type="ECO:0000313" key="1">
    <source>
        <dbReference type="EMBL" id="CAD9598581.1"/>
    </source>
</evidence>
<dbReference type="AlphaFoldDB" id="A0A7S2PGM2"/>
<name>A0A7S2PGM2_9DINO</name>